<keyword evidence="3" id="KW-1185">Reference proteome</keyword>
<dbReference type="Proteomes" id="UP000194761">
    <property type="component" value="Unassembled WGS sequence"/>
</dbReference>
<proteinExistence type="predicted"/>
<keyword evidence="2" id="KW-0808">Transferase</keyword>
<evidence type="ECO:0000313" key="3">
    <source>
        <dbReference type="Proteomes" id="UP000194761"/>
    </source>
</evidence>
<feature type="domain" description="Aminoglycoside phosphotransferase" evidence="1">
    <location>
        <begin position="39"/>
        <end position="261"/>
    </location>
</feature>
<reference evidence="2 3" key="1">
    <citation type="submission" date="2017-05" db="EMBL/GenBank/DDBJ databases">
        <title>Biotechnological potential of actinobacteria isolated from South African environments.</title>
        <authorList>
            <person name="Le Roes-Hill M."/>
            <person name="Prins A."/>
            <person name="Durrell K.A."/>
        </authorList>
    </citation>
    <scope>NUCLEOTIDE SEQUENCE [LARGE SCALE GENOMIC DNA]</scope>
    <source>
        <strain evidence="2">M26</strain>
    </source>
</reference>
<dbReference type="InterPro" id="IPR011009">
    <property type="entry name" value="Kinase-like_dom_sf"/>
</dbReference>
<dbReference type="CDD" id="cd05155">
    <property type="entry name" value="APH_ChoK_like_1"/>
    <property type="match status" value="1"/>
</dbReference>
<evidence type="ECO:0000313" key="2">
    <source>
        <dbReference type="EMBL" id="OUC90111.1"/>
    </source>
</evidence>
<name>A0A243R699_9ACTN</name>
<comment type="caution">
    <text evidence="2">The sequence shown here is derived from an EMBL/GenBank/DDBJ whole genome shotgun (WGS) entry which is preliminary data.</text>
</comment>
<evidence type="ECO:0000259" key="1">
    <source>
        <dbReference type="Pfam" id="PF01636"/>
    </source>
</evidence>
<gene>
    <name evidence="2" type="ORF">CA984_36565</name>
</gene>
<dbReference type="AlphaFoldDB" id="A0A243R699"/>
<dbReference type="SUPFAM" id="SSF56112">
    <property type="entry name" value="Protein kinase-like (PK-like)"/>
    <property type="match status" value="1"/>
</dbReference>
<dbReference type="Gene3D" id="3.90.1200.10">
    <property type="match status" value="1"/>
</dbReference>
<dbReference type="Pfam" id="PF01636">
    <property type="entry name" value="APH"/>
    <property type="match status" value="1"/>
</dbReference>
<organism evidence="2 3">
    <name type="scientific">Streptosporangium minutum</name>
    <dbReference type="NCBI Taxonomy" id="569862"/>
    <lineage>
        <taxon>Bacteria</taxon>
        <taxon>Bacillati</taxon>
        <taxon>Actinomycetota</taxon>
        <taxon>Actinomycetes</taxon>
        <taxon>Streptosporangiales</taxon>
        <taxon>Streptosporangiaceae</taxon>
        <taxon>Streptosporangium</taxon>
    </lineage>
</organism>
<dbReference type="EMBL" id="NGFP01000260">
    <property type="protein sequence ID" value="OUC90111.1"/>
    <property type="molecule type" value="Genomic_DNA"/>
</dbReference>
<sequence length="303" mass="32465">MRTGKMHADEVDIDASLVRRLLAGQFPQWADLPVEPVDSSGTDNAMYRLGEDMAVRLPRIEWAAGGVEREQRWLPRLAPLLPVAIPAPLGKGVPAGGYPWHWSVYRWLDGENPAVGRVADPGTLAEDLAGFVTALRRIDPAGGPPAGRGVPLATRDAPTRAAIGDLRGVLDTGAVTAAWEEALRIPEWSGPAAWVHGDLSPGNVLITRGRLGAVIDFGGVGVGDPTVDLVVAWNLLPADARDVFRTALRVDDATWTRGRGWALSIALIQLPYYRSTNPSLAANSRHVIGEVLADHDRAAHRPG</sequence>
<dbReference type="RefSeq" id="WP_086577986.1">
    <property type="nucleotide sequence ID" value="NZ_NGFP01000260.1"/>
</dbReference>
<dbReference type="PANTHER" id="PTHR21310">
    <property type="entry name" value="AMINOGLYCOSIDE PHOSPHOTRANSFERASE-RELATED-RELATED"/>
    <property type="match status" value="1"/>
</dbReference>
<accession>A0A243R699</accession>
<dbReference type="PANTHER" id="PTHR21310:SF42">
    <property type="entry name" value="BIFUNCTIONAL AAC_APH"/>
    <property type="match status" value="1"/>
</dbReference>
<dbReference type="InterPro" id="IPR002575">
    <property type="entry name" value="Aminoglycoside_PTrfase"/>
</dbReference>
<dbReference type="Gene3D" id="3.30.200.20">
    <property type="entry name" value="Phosphorylase Kinase, domain 1"/>
    <property type="match status" value="1"/>
</dbReference>
<dbReference type="GO" id="GO:0016740">
    <property type="term" value="F:transferase activity"/>
    <property type="evidence" value="ECO:0007669"/>
    <property type="project" value="UniProtKB-KW"/>
</dbReference>
<protein>
    <submittedName>
        <fullName evidence="2">Phosphotransferase</fullName>
    </submittedName>
</protein>
<dbReference type="InterPro" id="IPR051678">
    <property type="entry name" value="AGP_Transferase"/>
</dbReference>